<comment type="caution">
    <text evidence="1">The sequence shown here is derived from an EMBL/GenBank/DDBJ whole genome shotgun (WGS) entry which is preliminary data.</text>
</comment>
<dbReference type="EMBL" id="LAZR01000908">
    <property type="protein sequence ID" value="KKN54909.1"/>
    <property type="molecule type" value="Genomic_DNA"/>
</dbReference>
<dbReference type="AlphaFoldDB" id="A0A0F9RJI7"/>
<proteinExistence type="predicted"/>
<sequence length="231" mass="26175">MKIRIEHCSLGTTRIEWGMCYRWQSLPLAHHYESVPTIGLSIADARNFALTEAIRDELDILFFYDDDVMPRGSNGVQMLIESLIKNPGVTAISGVYPMKSALPAPVVFKEPGGGYWDGWKDGKLHKIFAAATGFMAISIPTLLTDAEMPEQYELEGKELGHQLYRFVTCHSEQTDEFVLGTWFEANEKTWLVHGGVVCNQVDRDGRVYQVEDYDRIVTDWSEHGDREPSVQ</sequence>
<evidence type="ECO:0000313" key="1">
    <source>
        <dbReference type="EMBL" id="KKN54909.1"/>
    </source>
</evidence>
<reference evidence="1" key="1">
    <citation type="journal article" date="2015" name="Nature">
        <title>Complex archaea that bridge the gap between prokaryotes and eukaryotes.</title>
        <authorList>
            <person name="Spang A."/>
            <person name="Saw J.H."/>
            <person name="Jorgensen S.L."/>
            <person name="Zaremba-Niedzwiedzka K."/>
            <person name="Martijn J."/>
            <person name="Lind A.E."/>
            <person name="van Eijk R."/>
            <person name="Schleper C."/>
            <person name="Guy L."/>
            <person name="Ettema T.J."/>
        </authorList>
    </citation>
    <scope>NUCLEOTIDE SEQUENCE</scope>
</reference>
<dbReference type="SUPFAM" id="SSF53448">
    <property type="entry name" value="Nucleotide-diphospho-sugar transferases"/>
    <property type="match status" value="1"/>
</dbReference>
<organism evidence="1">
    <name type="scientific">marine sediment metagenome</name>
    <dbReference type="NCBI Taxonomy" id="412755"/>
    <lineage>
        <taxon>unclassified sequences</taxon>
        <taxon>metagenomes</taxon>
        <taxon>ecological metagenomes</taxon>
    </lineage>
</organism>
<accession>A0A0F9RJI7</accession>
<protein>
    <recommendedName>
        <fullName evidence="2">Glycosyltransferase 2-like domain-containing protein</fullName>
    </recommendedName>
</protein>
<dbReference type="InterPro" id="IPR029044">
    <property type="entry name" value="Nucleotide-diphossugar_trans"/>
</dbReference>
<evidence type="ECO:0008006" key="2">
    <source>
        <dbReference type="Google" id="ProtNLM"/>
    </source>
</evidence>
<gene>
    <name evidence="1" type="ORF">LCGC14_0588020</name>
</gene>
<name>A0A0F9RJI7_9ZZZZ</name>